<dbReference type="OrthoDB" id="5839342at2759"/>
<reference evidence="2 4" key="2">
    <citation type="submission" date="2018-11" db="EMBL/GenBank/DDBJ databases">
        <authorList>
            <consortium name="Pathogen Informatics"/>
        </authorList>
    </citation>
    <scope>NUCLEOTIDE SEQUENCE [LARGE SCALE GENOMIC DNA]</scope>
</reference>
<reference evidence="5" key="1">
    <citation type="submission" date="2017-02" db="UniProtKB">
        <authorList>
            <consortium name="WormBaseParasite"/>
        </authorList>
    </citation>
    <scope>IDENTIFICATION</scope>
</reference>
<dbReference type="EMBL" id="UYYG01001234">
    <property type="protein sequence ID" value="VDN60696.1"/>
    <property type="molecule type" value="Genomic_DNA"/>
</dbReference>
<evidence type="ECO:0000313" key="5">
    <source>
        <dbReference type="WBParaSite" id="DME_0000945501-mRNA-1"/>
    </source>
</evidence>
<keyword evidence="1" id="KW-0472">Membrane</keyword>
<keyword evidence="4" id="KW-1185">Reference proteome</keyword>
<keyword evidence="1" id="KW-0812">Transmembrane</keyword>
<sequence length="111" mass="13254">MTRHKYIIVIGTVLFVDILFLFPYSGIQLVAFLHLNNVITTSHYSTLIRWILQILIGIHSVCQPICYFRMNEFRRLACCENRRSYNCRSCSQIQQSRKYFKDLVFIPKMQQ</sequence>
<evidence type="ECO:0000256" key="1">
    <source>
        <dbReference type="SAM" id="Phobius"/>
    </source>
</evidence>
<name>A0A0N4UNH3_DRAME</name>
<dbReference type="Proteomes" id="UP000038040">
    <property type="component" value="Unplaced"/>
</dbReference>
<evidence type="ECO:0000313" key="2">
    <source>
        <dbReference type="EMBL" id="VDN60696.1"/>
    </source>
</evidence>
<dbReference type="Proteomes" id="UP000274756">
    <property type="component" value="Unassembled WGS sequence"/>
</dbReference>
<feature type="transmembrane region" description="Helical" evidence="1">
    <location>
        <begin position="7"/>
        <end position="27"/>
    </location>
</feature>
<accession>A0A0N4UNH3</accession>
<organism evidence="3 5">
    <name type="scientific">Dracunculus medinensis</name>
    <name type="common">Guinea worm</name>
    <dbReference type="NCBI Taxonomy" id="318479"/>
    <lineage>
        <taxon>Eukaryota</taxon>
        <taxon>Metazoa</taxon>
        <taxon>Ecdysozoa</taxon>
        <taxon>Nematoda</taxon>
        <taxon>Chromadorea</taxon>
        <taxon>Rhabditida</taxon>
        <taxon>Spirurina</taxon>
        <taxon>Dracunculoidea</taxon>
        <taxon>Dracunculidae</taxon>
        <taxon>Dracunculus</taxon>
    </lineage>
</organism>
<protein>
    <submittedName>
        <fullName evidence="5">G_PROTEIN_RECEP_F1_2 domain-containing protein</fullName>
    </submittedName>
</protein>
<dbReference type="Gene3D" id="1.20.1070.10">
    <property type="entry name" value="Rhodopsin 7-helix transmembrane proteins"/>
    <property type="match status" value="1"/>
</dbReference>
<feature type="transmembrane region" description="Helical" evidence="1">
    <location>
        <begin position="47"/>
        <end position="68"/>
    </location>
</feature>
<evidence type="ECO:0000313" key="4">
    <source>
        <dbReference type="Proteomes" id="UP000274756"/>
    </source>
</evidence>
<evidence type="ECO:0000313" key="3">
    <source>
        <dbReference type="Proteomes" id="UP000038040"/>
    </source>
</evidence>
<proteinExistence type="predicted"/>
<gene>
    <name evidence="2" type="ORF">DME_LOCUS10669</name>
</gene>
<dbReference type="WBParaSite" id="DME_0000945501-mRNA-1">
    <property type="protein sequence ID" value="DME_0000945501-mRNA-1"/>
    <property type="gene ID" value="DME_0000945501"/>
</dbReference>
<keyword evidence="1" id="KW-1133">Transmembrane helix</keyword>
<dbReference type="AlphaFoldDB" id="A0A0N4UNH3"/>